<reference evidence="1 2" key="1">
    <citation type="journal article" date="2009" name="Appl. Environ. Microbiol.">
        <title>Three genomes from the phylum Acidobacteria provide insight into the lifestyles of these microorganisms in soils.</title>
        <authorList>
            <person name="Ward N.L."/>
            <person name="Challacombe J.F."/>
            <person name="Janssen P.H."/>
            <person name="Henrissat B."/>
            <person name="Coutinho P.M."/>
            <person name="Wu M."/>
            <person name="Xie G."/>
            <person name="Haft D.H."/>
            <person name="Sait M."/>
            <person name="Badger J."/>
            <person name="Barabote R.D."/>
            <person name="Bradley B."/>
            <person name="Brettin T.S."/>
            <person name="Brinkac L.M."/>
            <person name="Bruce D."/>
            <person name="Creasy T."/>
            <person name="Daugherty S.C."/>
            <person name="Davidsen T.M."/>
            <person name="DeBoy R.T."/>
            <person name="Detter J.C."/>
            <person name="Dodson R.J."/>
            <person name="Durkin A.S."/>
            <person name="Ganapathy A."/>
            <person name="Gwinn-Giglio M."/>
            <person name="Han C.S."/>
            <person name="Khouri H."/>
            <person name="Kiss H."/>
            <person name="Kothari S.P."/>
            <person name="Madupu R."/>
            <person name="Nelson K.E."/>
            <person name="Nelson W.C."/>
            <person name="Paulsen I."/>
            <person name="Penn K."/>
            <person name="Ren Q."/>
            <person name="Rosovitz M.J."/>
            <person name="Selengut J.D."/>
            <person name="Shrivastava S."/>
            <person name="Sullivan S.A."/>
            <person name="Tapia R."/>
            <person name="Thompson L.S."/>
            <person name="Watkins K.L."/>
            <person name="Yang Q."/>
            <person name="Yu C."/>
            <person name="Zafar N."/>
            <person name="Zhou L."/>
            <person name="Kuske C.R."/>
        </authorList>
    </citation>
    <scope>NUCLEOTIDE SEQUENCE [LARGE SCALE GENOMIC DNA]</scope>
    <source>
        <strain evidence="2">ATCC 51196 / DSM 11244 / BCRC 80197 / JCM 7670 / NBRC 15755 / NCIMB 13165 / 161</strain>
    </source>
</reference>
<dbReference type="EMBL" id="CP001472">
    <property type="protein sequence ID" value="ACO33321.1"/>
    <property type="molecule type" value="Genomic_DNA"/>
</dbReference>
<proteinExistence type="predicted"/>
<dbReference type="InParanoid" id="C1F7Q8"/>
<protein>
    <submittedName>
        <fullName evidence="1">Uncharacterized protein</fullName>
    </submittedName>
</protein>
<name>C1F7Q8_ACIC5</name>
<sequence>MAGDFPSPRNRCDGGRHVKGMRRQRHVIGRAQQIALLHHLAVVQIGQRERRLNAVNEVVVVELDHIGVFVVKLGVAIGEAHLHGQVCLRIGLHRDGVVLLVEQGYLVGEPPL</sequence>
<evidence type="ECO:0000313" key="1">
    <source>
        <dbReference type="EMBL" id="ACO33321.1"/>
    </source>
</evidence>
<keyword evidence="2" id="KW-1185">Reference proteome</keyword>
<dbReference type="HOGENOM" id="CLU_2140399_0_0_0"/>
<evidence type="ECO:0000313" key="2">
    <source>
        <dbReference type="Proteomes" id="UP000002207"/>
    </source>
</evidence>
<dbReference type="KEGG" id="aca:ACP_1791"/>
<dbReference type="Proteomes" id="UP000002207">
    <property type="component" value="Chromosome"/>
</dbReference>
<dbReference type="AlphaFoldDB" id="C1F7Q8"/>
<accession>C1F7Q8</accession>
<organism evidence="1 2">
    <name type="scientific">Acidobacterium capsulatum (strain ATCC 51196 / DSM 11244 / BCRC 80197 / JCM 7670 / NBRC 15755 / NCIMB 13165 / 161)</name>
    <dbReference type="NCBI Taxonomy" id="240015"/>
    <lineage>
        <taxon>Bacteria</taxon>
        <taxon>Pseudomonadati</taxon>
        <taxon>Acidobacteriota</taxon>
        <taxon>Terriglobia</taxon>
        <taxon>Terriglobales</taxon>
        <taxon>Acidobacteriaceae</taxon>
        <taxon>Acidobacterium</taxon>
    </lineage>
</organism>
<gene>
    <name evidence="1" type="ordered locus">ACP_1791</name>
</gene>